<reference evidence="2 3" key="1">
    <citation type="submission" date="2019-08" db="EMBL/GenBank/DDBJ databases">
        <title>Complete genome sequence of Spiroplasma chinense CCH (DSM 19755).</title>
        <authorList>
            <person name="Shen H.-Y."/>
            <person name="Lin Y.-C."/>
            <person name="Chou L."/>
            <person name="Kuo C.-H."/>
        </authorList>
    </citation>
    <scope>NUCLEOTIDE SEQUENCE [LARGE SCALE GENOMIC DNA]</scope>
    <source>
        <strain evidence="2 3">CCH</strain>
    </source>
</reference>
<evidence type="ECO:0000256" key="1">
    <source>
        <dbReference type="SAM" id="Phobius"/>
    </source>
</evidence>
<accession>A0A5B9Y5L9</accession>
<feature type="transmembrane region" description="Helical" evidence="1">
    <location>
        <begin position="259"/>
        <end position="281"/>
    </location>
</feature>
<sequence>MILNYYIVIMKKETIENIKLGFKYFFAITPLIGIVVFAIGQSIDLFSNPDTFWVKSVLDRKDLFEDNFFEKLTSWNVGEKLLFLFCRNFLTFTTMINVASSCFWIYSIKNHSKEGSGRFDNYRYGIMIMGGILWIAFFYNLSLSVTGAIKVMKWYTYVSWLTEHSIPQFSMVIYFLVFYKKVNVTRDKKQIAILWAETVAVVSGYLVFFTITGAISQATNSFPFFADMSSTGHYVYDFLDMTKANTRVNLGFLNPLSQWFLAIILFSTTQTLYFIGTYFLARKQSVQNV</sequence>
<gene>
    <name evidence="2" type="ORF">SCHIN_v1c11380</name>
</gene>
<evidence type="ECO:0008006" key="4">
    <source>
        <dbReference type="Google" id="ProtNLM"/>
    </source>
</evidence>
<dbReference type="Proteomes" id="UP000323144">
    <property type="component" value="Chromosome"/>
</dbReference>
<feature type="transmembrane region" description="Helical" evidence="1">
    <location>
        <begin position="157"/>
        <end position="179"/>
    </location>
</feature>
<protein>
    <recommendedName>
        <fullName evidence="4">Transmembrane protein</fullName>
    </recommendedName>
</protein>
<evidence type="ECO:0000313" key="3">
    <source>
        <dbReference type="Proteomes" id="UP000323144"/>
    </source>
</evidence>
<feature type="transmembrane region" description="Helical" evidence="1">
    <location>
        <begin position="126"/>
        <end position="145"/>
    </location>
</feature>
<feature type="transmembrane region" description="Helical" evidence="1">
    <location>
        <begin position="191"/>
        <end position="215"/>
    </location>
</feature>
<keyword evidence="1" id="KW-0472">Membrane</keyword>
<keyword evidence="1" id="KW-1133">Transmembrane helix</keyword>
<dbReference type="KEGG" id="schi:SCHIN_v1c11380"/>
<keyword evidence="3" id="KW-1185">Reference proteome</keyword>
<dbReference type="EMBL" id="CP043026">
    <property type="protein sequence ID" value="QEH62331.1"/>
    <property type="molecule type" value="Genomic_DNA"/>
</dbReference>
<proteinExistence type="predicted"/>
<evidence type="ECO:0000313" key="2">
    <source>
        <dbReference type="EMBL" id="QEH62331.1"/>
    </source>
</evidence>
<keyword evidence="1" id="KW-0812">Transmembrane</keyword>
<feature type="transmembrane region" description="Helical" evidence="1">
    <location>
        <begin position="21"/>
        <end position="43"/>
    </location>
</feature>
<feature type="transmembrane region" description="Helical" evidence="1">
    <location>
        <begin position="81"/>
        <end position="106"/>
    </location>
</feature>
<name>A0A5B9Y5L9_9MOLU</name>
<dbReference type="AlphaFoldDB" id="A0A5B9Y5L9"/>
<organism evidence="2 3">
    <name type="scientific">Spiroplasma chinense</name>
    <dbReference type="NCBI Taxonomy" id="216932"/>
    <lineage>
        <taxon>Bacteria</taxon>
        <taxon>Bacillati</taxon>
        <taxon>Mycoplasmatota</taxon>
        <taxon>Mollicutes</taxon>
        <taxon>Entomoplasmatales</taxon>
        <taxon>Spiroplasmataceae</taxon>
        <taxon>Spiroplasma</taxon>
    </lineage>
</organism>